<reference evidence="2 3" key="1">
    <citation type="submission" date="2017-03" db="EMBL/GenBank/DDBJ databases">
        <title>WGS assembly of Porphyra umbilicalis.</title>
        <authorList>
            <person name="Brawley S.H."/>
            <person name="Blouin N.A."/>
            <person name="Ficko-Blean E."/>
            <person name="Wheeler G.L."/>
            <person name="Lohr M."/>
            <person name="Goodson H.V."/>
            <person name="Jenkins J.W."/>
            <person name="Blaby-Haas C.E."/>
            <person name="Helliwell K.E."/>
            <person name="Chan C."/>
            <person name="Marriage T."/>
            <person name="Bhattacharya D."/>
            <person name="Klein A.S."/>
            <person name="Badis Y."/>
            <person name="Brodie J."/>
            <person name="Cao Y."/>
            <person name="Collen J."/>
            <person name="Dittami S.M."/>
            <person name="Gachon C.M."/>
            <person name="Green B.R."/>
            <person name="Karpowicz S."/>
            <person name="Kim J.W."/>
            <person name="Kudahl U."/>
            <person name="Lin S."/>
            <person name="Michel G."/>
            <person name="Mittag M."/>
            <person name="Olson B.J."/>
            <person name="Pangilinan J."/>
            <person name="Peng Y."/>
            <person name="Qiu H."/>
            <person name="Shu S."/>
            <person name="Singer J.T."/>
            <person name="Smith A.G."/>
            <person name="Sprecher B.N."/>
            <person name="Wagner V."/>
            <person name="Wang W."/>
            <person name="Wang Z.-Y."/>
            <person name="Yan J."/>
            <person name="Yarish C."/>
            <person name="Zoeuner-Riek S."/>
            <person name="Zhuang Y."/>
            <person name="Zou Y."/>
            <person name="Lindquist E.A."/>
            <person name="Grimwood J."/>
            <person name="Barry K."/>
            <person name="Rokhsar D.S."/>
            <person name="Schmutz J."/>
            <person name="Stiller J.W."/>
            <person name="Grossman A.R."/>
            <person name="Prochnik S.E."/>
        </authorList>
    </citation>
    <scope>NUCLEOTIDE SEQUENCE [LARGE SCALE GENOMIC DNA]</scope>
    <source>
        <strain evidence="2">4086291</strain>
    </source>
</reference>
<dbReference type="Proteomes" id="UP000218209">
    <property type="component" value="Unassembled WGS sequence"/>
</dbReference>
<feature type="compositionally biased region" description="Low complexity" evidence="1">
    <location>
        <begin position="48"/>
        <end position="60"/>
    </location>
</feature>
<keyword evidence="3" id="KW-1185">Reference proteome</keyword>
<evidence type="ECO:0000313" key="2">
    <source>
        <dbReference type="EMBL" id="OSX77974.1"/>
    </source>
</evidence>
<evidence type="ECO:0000313" key="3">
    <source>
        <dbReference type="Proteomes" id="UP000218209"/>
    </source>
</evidence>
<dbReference type="EMBL" id="KV918823">
    <property type="protein sequence ID" value="OSX77974.1"/>
    <property type="molecule type" value="Genomic_DNA"/>
</dbReference>
<feature type="region of interest" description="Disordered" evidence="1">
    <location>
        <begin position="29"/>
        <end position="103"/>
    </location>
</feature>
<protein>
    <submittedName>
        <fullName evidence="2">Uncharacterized protein</fullName>
    </submittedName>
</protein>
<organism evidence="2 3">
    <name type="scientific">Porphyra umbilicalis</name>
    <name type="common">Purple laver</name>
    <name type="synonym">Red alga</name>
    <dbReference type="NCBI Taxonomy" id="2786"/>
    <lineage>
        <taxon>Eukaryota</taxon>
        <taxon>Rhodophyta</taxon>
        <taxon>Bangiophyceae</taxon>
        <taxon>Bangiales</taxon>
        <taxon>Bangiaceae</taxon>
        <taxon>Porphyra</taxon>
    </lineage>
</organism>
<evidence type="ECO:0000256" key="1">
    <source>
        <dbReference type="SAM" id="MobiDB-lite"/>
    </source>
</evidence>
<name>A0A1X6PAT9_PORUM</name>
<accession>A0A1X6PAT9</accession>
<gene>
    <name evidence="2" type="ORF">BU14_0126s0013</name>
</gene>
<proteinExistence type="predicted"/>
<feature type="compositionally biased region" description="Low complexity" evidence="1">
    <location>
        <begin position="29"/>
        <end position="39"/>
    </location>
</feature>
<sequence>MDVAAFIPAPASPWRGAAPRGVALGLPRAPVGPATAAGRRPPPPPPRMAAANGQTAAPDGPAGGGDVAAATPTAAAAPAPDAAAAGNGTVAAPPPQNGVPPDTLTQTATLIEISDLRAEMAAATAERDASWAAAEAADGDLAVARSKLATLLAAADGDLAGAGPAGVLTPSAAAARVAPASAAVDALSAAVHGHDSAAEAAEARHDDARSRAAVLFDRLPSASRRLFGPRYGRSGRGAAATAARRALVDPNPPVADADVPALAATYRVEAAVAELHATRYNEAAFGVLSGPPGRGHSTLFSLLLASGGEAPAVPLGRSTPADVRAWWAARPVLAVAFGGPTPAADADGVLAAAHPVLPVLVRLAWVEAHGVGGRVGWPGWRKAVAANVRAGALSGRRRGRLL</sequence>
<feature type="compositionally biased region" description="Low complexity" evidence="1">
    <location>
        <begin position="67"/>
        <end position="91"/>
    </location>
</feature>
<dbReference type="AlphaFoldDB" id="A0A1X6PAT9"/>